<organism evidence="1 2">
    <name type="scientific">Polarella glacialis</name>
    <name type="common">Dinoflagellate</name>
    <dbReference type="NCBI Taxonomy" id="89957"/>
    <lineage>
        <taxon>Eukaryota</taxon>
        <taxon>Sar</taxon>
        <taxon>Alveolata</taxon>
        <taxon>Dinophyceae</taxon>
        <taxon>Suessiales</taxon>
        <taxon>Suessiaceae</taxon>
        <taxon>Polarella</taxon>
    </lineage>
</organism>
<evidence type="ECO:0000313" key="2">
    <source>
        <dbReference type="Proteomes" id="UP000654075"/>
    </source>
</evidence>
<gene>
    <name evidence="1" type="ORF">PGLA1383_LOCUS54232</name>
</gene>
<dbReference type="InterPro" id="IPR029063">
    <property type="entry name" value="SAM-dependent_MTases_sf"/>
</dbReference>
<dbReference type="SUPFAM" id="SSF53335">
    <property type="entry name" value="S-adenosyl-L-methionine-dependent methyltransferases"/>
    <property type="match status" value="1"/>
</dbReference>
<name>A0A813HN88_POLGL</name>
<reference evidence="1" key="1">
    <citation type="submission" date="2021-02" db="EMBL/GenBank/DDBJ databases">
        <authorList>
            <person name="Dougan E. K."/>
            <person name="Rhodes N."/>
            <person name="Thang M."/>
            <person name="Chan C."/>
        </authorList>
    </citation>
    <scope>NUCLEOTIDE SEQUENCE</scope>
</reference>
<comment type="caution">
    <text evidence="1">The sequence shown here is derived from an EMBL/GenBank/DDBJ whole genome shotgun (WGS) entry which is preliminary data.</text>
</comment>
<accession>A0A813HN88</accession>
<sequence>MIATAVSGTHLVWHLLDKLSLDLRVQVEVLAPFGMTGVARIPSLWMSLLPGRDIVSDSVRNTGEFHCPGLFRQLVATAASAQPAESTLRVVEVGGFLGDCLLWAGAYLGPDRLQALEVEPVAAATSRLRQSLAEAGFASAVSVTTEAVGDGEEYGAFAVGASGHVPANPNFEVKRGVSAEAAAAQHGRLRRRLRSLDEILEEWLEPGAVLDLVRVKAAGSEPAILRGLQRHLAAAQVRQLMVTSNSNGVAEIRDLMARQATRYQMCPTTTKGDTLLYCLTT</sequence>
<dbReference type="OMA" id="KCTENKL"/>
<evidence type="ECO:0000313" key="1">
    <source>
        <dbReference type="EMBL" id="CAE8639184.1"/>
    </source>
</evidence>
<dbReference type="EMBL" id="CAJNNV010032175">
    <property type="protein sequence ID" value="CAE8639184.1"/>
    <property type="molecule type" value="Genomic_DNA"/>
</dbReference>
<dbReference type="Proteomes" id="UP000654075">
    <property type="component" value="Unassembled WGS sequence"/>
</dbReference>
<keyword evidence="2" id="KW-1185">Reference proteome</keyword>
<evidence type="ECO:0008006" key="3">
    <source>
        <dbReference type="Google" id="ProtNLM"/>
    </source>
</evidence>
<dbReference type="Gene3D" id="3.40.50.150">
    <property type="entry name" value="Vaccinia Virus protein VP39"/>
    <property type="match status" value="1"/>
</dbReference>
<protein>
    <recommendedName>
        <fullName evidence="3">FkbM family methyltransferase</fullName>
    </recommendedName>
</protein>
<dbReference type="AlphaFoldDB" id="A0A813HN88"/>
<proteinExistence type="predicted"/>